<feature type="non-terminal residue" evidence="2">
    <location>
        <position position="1"/>
    </location>
</feature>
<sequence>IVSPGVQMDAILLGILRRIAVIVVHLAVSGATPKLNAMMGSGSILSIVINVVTIYLAVRAVAIYTLFVICAALVVGYAVMGTHYVYAAPMVQVADISNDLIIY</sequence>
<keyword evidence="1" id="KW-0812">Transmembrane</keyword>
<keyword evidence="1" id="KW-0472">Membrane</keyword>
<comment type="caution">
    <text evidence="2">The sequence shown here is derived from an EMBL/GenBank/DDBJ whole genome shotgun (WGS) entry which is preliminary data.</text>
</comment>
<evidence type="ECO:0000313" key="2">
    <source>
        <dbReference type="EMBL" id="GAI18101.1"/>
    </source>
</evidence>
<name>X1MJ71_9ZZZZ</name>
<protein>
    <submittedName>
        <fullName evidence="2">Uncharacterized protein</fullName>
    </submittedName>
</protein>
<keyword evidence="1" id="KW-1133">Transmembrane helix</keyword>
<feature type="transmembrane region" description="Helical" evidence="1">
    <location>
        <begin position="61"/>
        <end position="80"/>
    </location>
</feature>
<reference evidence="2" key="1">
    <citation type="journal article" date="2014" name="Front. Microbiol.">
        <title>High frequency of phylogenetically diverse reductive dehalogenase-homologous genes in deep subseafloor sedimentary metagenomes.</title>
        <authorList>
            <person name="Kawai M."/>
            <person name="Futagami T."/>
            <person name="Toyoda A."/>
            <person name="Takaki Y."/>
            <person name="Nishi S."/>
            <person name="Hori S."/>
            <person name="Arai W."/>
            <person name="Tsubouchi T."/>
            <person name="Morono Y."/>
            <person name="Uchiyama I."/>
            <person name="Ito T."/>
            <person name="Fujiyama A."/>
            <person name="Inagaki F."/>
            <person name="Takami H."/>
        </authorList>
    </citation>
    <scope>NUCLEOTIDE SEQUENCE</scope>
    <source>
        <strain evidence="2">Expedition CK06-06</strain>
    </source>
</reference>
<feature type="transmembrane region" description="Helical" evidence="1">
    <location>
        <begin position="35"/>
        <end position="55"/>
    </location>
</feature>
<gene>
    <name evidence="2" type="ORF">S06H3_14276</name>
</gene>
<accession>X1MJ71</accession>
<organism evidence="2">
    <name type="scientific">marine sediment metagenome</name>
    <dbReference type="NCBI Taxonomy" id="412755"/>
    <lineage>
        <taxon>unclassified sequences</taxon>
        <taxon>metagenomes</taxon>
        <taxon>ecological metagenomes</taxon>
    </lineage>
</organism>
<evidence type="ECO:0000256" key="1">
    <source>
        <dbReference type="SAM" id="Phobius"/>
    </source>
</evidence>
<dbReference type="EMBL" id="BARV01006980">
    <property type="protein sequence ID" value="GAI18101.1"/>
    <property type="molecule type" value="Genomic_DNA"/>
</dbReference>
<dbReference type="AlphaFoldDB" id="X1MJ71"/>
<proteinExistence type="predicted"/>